<dbReference type="PANTHER" id="PTHR38776">
    <property type="entry name" value="MLTA-INTERACTING PROTEIN-RELATED"/>
    <property type="match status" value="1"/>
</dbReference>
<keyword evidence="5" id="KW-0998">Cell outer membrane</keyword>
<comment type="subcellular location">
    <subcellularLocation>
        <location evidence="1">Cell outer membrane</location>
    </subcellularLocation>
</comment>
<dbReference type="Pfam" id="PF06629">
    <property type="entry name" value="MipA"/>
    <property type="match status" value="1"/>
</dbReference>
<evidence type="ECO:0000256" key="5">
    <source>
        <dbReference type="ARBA" id="ARBA00023237"/>
    </source>
</evidence>
<evidence type="ECO:0000313" key="7">
    <source>
        <dbReference type="EMBL" id="SMX50238.1"/>
    </source>
</evidence>
<dbReference type="InterPro" id="IPR010583">
    <property type="entry name" value="MipA"/>
</dbReference>
<evidence type="ECO:0000256" key="4">
    <source>
        <dbReference type="ARBA" id="ARBA00023136"/>
    </source>
</evidence>
<protein>
    <submittedName>
        <fullName evidence="7">MltA-interacting protein MipA</fullName>
    </submittedName>
</protein>
<keyword evidence="8" id="KW-1185">Reference proteome</keyword>
<dbReference type="AlphaFoldDB" id="A0A238L5I2"/>
<evidence type="ECO:0000256" key="1">
    <source>
        <dbReference type="ARBA" id="ARBA00004442"/>
    </source>
</evidence>
<dbReference type="GO" id="GO:0009279">
    <property type="term" value="C:cell outer membrane"/>
    <property type="evidence" value="ECO:0007669"/>
    <property type="project" value="UniProtKB-SubCell"/>
</dbReference>
<evidence type="ECO:0000256" key="6">
    <source>
        <dbReference type="SAM" id="SignalP"/>
    </source>
</evidence>
<organism evidence="7 8">
    <name type="scientific">Pelagimonas varians</name>
    <dbReference type="NCBI Taxonomy" id="696760"/>
    <lineage>
        <taxon>Bacteria</taxon>
        <taxon>Pseudomonadati</taxon>
        <taxon>Pseudomonadota</taxon>
        <taxon>Alphaproteobacteria</taxon>
        <taxon>Rhodobacterales</taxon>
        <taxon>Roseobacteraceae</taxon>
        <taxon>Pelagimonas</taxon>
    </lineage>
</organism>
<dbReference type="Proteomes" id="UP000220836">
    <property type="component" value="Unassembled WGS sequence"/>
</dbReference>
<dbReference type="EMBL" id="FXYH01000028">
    <property type="protein sequence ID" value="SMX50238.1"/>
    <property type="molecule type" value="Genomic_DNA"/>
</dbReference>
<keyword evidence="4" id="KW-0472">Membrane</keyword>
<reference evidence="7 8" key="1">
    <citation type="submission" date="2017-05" db="EMBL/GenBank/DDBJ databases">
        <authorList>
            <person name="Song R."/>
            <person name="Chenine A.L."/>
            <person name="Ruprecht R.M."/>
        </authorList>
    </citation>
    <scope>NUCLEOTIDE SEQUENCE [LARGE SCALE GENOMIC DNA]</scope>
    <source>
        <strain evidence="7 8">CECT 8663</strain>
    </source>
</reference>
<feature type="chain" id="PRO_5012579382" evidence="6">
    <location>
        <begin position="21"/>
        <end position="274"/>
    </location>
</feature>
<dbReference type="OrthoDB" id="5462484at2"/>
<evidence type="ECO:0000256" key="3">
    <source>
        <dbReference type="ARBA" id="ARBA00022729"/>
    </source>
</evidence>
<evidence type="ECO:0000256" key="2">
    <source>
        <dbReference type="ARBA" id="ARBA00005722"/>
    </source>
</evidence>
<proteinExistence type="inferred from homology"/>
<comment type="similarity">
    <text evidence="2">Belongs to the MipA/OmpV family.</text>
</comment>
<gene>
    <name evidence="7" type="ORF">PEV8663_04555</name>
</gene>
<name>A0A238L5I2_9RHOB</name>
<accession>A0A238L5I2</accession>
<sequence>MIKHAMFAILLTTLPQHSLAQDSAVPSAEAPAASAKKTFRPDLVFYLGAGATASPTYFGSDNYEVTPDIEFGFRFLRLPGDNTFGSTDPDYEPRGFSPRGSLRVVKKRSSDDHAELAGLEDVDMSIEVGLGIGYQQRNFRAYADARYGLLGHESWVGEFGADYVARPMDGWLLTLGPRVLVGDDKYASTYFGVTPSESAASSGRFESFDASGGLMSAGIELASYYSLNEKWGLVGSARWETLLNDAADSPITTMGSEDQFTVSFGLTRLFSLDF</sequence>
<dbReference type="PANTHER" id="PTHR38776:SF1">
    <property type="entry name" value="MLTA-INTERACTING PROTEIN-RELATED"/>
    <property type="match status" value="1"/>
</dbReference>
<dbReference type="RefSeq" id="WP_097806960.1">
    <property type="nucleotide sequence ID" value="NZ_FXYH01000028.1"/>
</dbReference>
<evidence type="ECO:0000313" key="8">
    <source>
        <dbReference type="Proteomes" id="UP000220836"/>
    </source>
</evidence>
<keyword evidence="3 6" id="KW-0732">Signal</keyword>
<feature type="signal peptide" evidence="6">
    <location>
        <begin position="1"/>
        <end position="20"/>
    </location>
</feature>